<feature type="non-terminal residue" evidence="2">
    <location>
        <position position="59"/>
    </location>
</feature>
<dbReference type="AlphaFoldDB" id="A0A0V1G7Y5"/>
<feature type="region of interest" description="Disordered" evidence="1">
    <location>
        <begin position="1"/>
        <end position="20"/>
    </location>
</feature>
<gene>
    <name evidence="2" type="ORF">T11_6594</name>
</gene>
<feature type="compositionally biased region" description="Polar residues" evidence="1">
    <location>
        <begin position="1"/>
        <end position="12"/>
    </location>
</feature>
<keyword evidence="3" id="KW-1185">Reference proteome</keyword>
<evidence type="ECO:0000313" key="2">
    <source>
        <dbReference type="EMBL" id="KRY94384.1"/>
    </source>
</evidence>
<dbReference type="EMBL" id="JYDP01005111">
    <property type="protein sequence ID" value="KRY94384.1"/>
    <property type="molecule type" value="Genomic_DNA"/>
</dbReference>
<name>A0A0V1G7Y5_9BILA</name>
<accession>A0A0V1G7Y5</accession>
<proteinExistence type="predicted"/>
<comment type="caution">
    <text evidence="2">The sequence shown here is derived from an EMBL/GenBank/DDBJ whole genome shotgun (WGS) entry which is preliminary data.</text>
</comment>
<dbReference type="Proteomes" id="UP000055024">
    <property type="component" value="Unassembled WGS sequence"/>
</dbReference>
<evidence type="ECO:0000313" key="3">
    <source>
        <dbReference type="Proteomes" id="UP000055024"/>
    </source>
</evidence>
<protein>
    <submittedName>
        <fullName evidence="2">Uncharacterized protein</fullName>
    </submittedName>
</protein>
<evidence type="ECO:0000256" key="1">
    <source>
        <dbReference type="SAM" id="MobiDB-lite"/>
    </source>
</evidence>
<organism evidence="2 3">
    <name type="scientific">Trichinella zimbabwensis</name>
    <dbReference type="NCBI Taxonomy" id="268475"/>
    <lineage>
        <taxon>Eukaryota</taxon>
        <taxon>Metazoa</taxon>
        <taxon>Ecdysozoa</taxon>
        <taxon>Nematoda</taxon>
        <taxon>Enoplea</taxon>
        <taxon>Dorylaimia</taxon>
        <taxon>Trichinellida</taxon>
        <taxon>Trichinellidae</taxon>
        <taxon>Trichinella</taxon>
    </lineage>
</organism>
<reference evidence="2 3" key="1">
    <citation type="submission" date="2015-01" db="EMBL/GenBank/DDBJ databases">
        <title>Evolution of Trichinella species and genotypes.</title>
        <authorList>
            <person name="Korhonen P.K."/>
            <person name="Edoardo P."/>
            <person name="Giuseppe L.R."/>
            <person name="Gasser R.B."/>
        </authorList>
    </citation>
    <scope>NUCLEOTIDE SEQUENCE [LARGE SCALE GENOMIC DNA]</scope>
    <source>
        <strain evidence="2">ISS1029</strain>
    </source>
</reference>
<sequence length="59" mass="6603">MENGTARVNNGRSCWDKTAENGRKREKILWLKISLSWTKNGGVVQRKTALGRTKSVPSS</sequence>